<dbReference type="Proteomes" id="UP001056978">
    <property type="component" value="Chromosome 5"/>
</dbReference>
<keyword evidence="2" id="KW-1185">Reference proteome</keyword>
<evidence type="ECO:0000313" key="1">
    <source>
        <dbReference type="EMBL" id="KAI4840206.1"/>
    </source>
</evidence>
<reference evidence="1" key="1">
    <citation type="submission" date="2022-06" db="EMBL/GenBank/DDBJ databases">
        <title>The First Complete Genome of the Simian Malaria Parasite Plasmodium brasilianum.</title>
        <authorList>
            <person name="Bajic M."/>
            <person name="Ravishankar S."/>
        </authorList>
    </citation>
    <scope>NUCLEOTIDE SEQUENCE</scope>
    <source>
        <strain evidence="1">Bolivian I</strain>
    </source>
</reference>
<comment type="caution">
    <text evidence="1">The sequence shown here is derived from an EMBL/GenBank/DDBJ whole genome shotgun (WGS) entry which is preliminary data.</text>
</comment>
<accession>A0ACB9YEE0</accession>
<evidence type="ECO:0000313" key="2">
    <source>
        <dbReference type="Proteomes" id="UP001056978"/>
    </source>
</evidence>
<protein>
    <submittedName>
        <fullName evidence="1">Fam-m protein</fullName>
    </submittedName>
</protein>
<dbReference type="EMBL" id="CM043773">
    <property type="protein sequence ID" value="KAI4840206.1"/>
    <property type="molecule type" value="Genomic_DNA"/>
</dbReference>
<gene>
    <name evidence="1" type="ORF">MKS88_001564</name>
</gene>
<proteinExistence type="predicted"/>
<organism evidence="1 2">
    <name type="scientific">Plasmodium brasilianum</name>
    <dbReference type="NCBI Taxonomy" id="5824"/>
    <lineage>
        <taxon>Eukaryota</taxon>
        <taxon>Sar</taxon>
        <taxon>Alveolata</taxon>
        <taxon>Apicomplexa</taxon>
        <taxon>Aconoidasida</taxon>
        <taxon>Haemosporida</taxon>
        <taxon>Plasmodiidae</taxon>
        <taxon>Plasmodium</taxon>
        <taxon>Plasmodium (Plasmodium)</taxon>
    </lineage>
</organism>
<sequence>MELKNKQILLFRIAFFLVVSWICLCNNDLSIFNYYLGENYNICKKIYARNSRILGNYKKNKDSNIIVLKEDVQNNEEYEKKDVHNKEKTKNSYIFSLNKERYYTEIMDYNSSMFDGKYFHFEKKWIKKKDYDNFVERNGRICDIALKKRKFRSYGFGIVLFFLFFLVGIGLPILRVFDFVEDSTFTPFKTLWKFIYEDTGLKSIIEGTDSQAVAGEVAGVQYFYLVTFVALIIILAILLIVAIPKILRNNEKYKKIKYISE</sequence>
<name>A0ACB9YEE0_PLABR</name>